<dbReference type="InterPro" id="IPR015943">
    <property type="entry name" value="WD40/YVTN_repeat-like_dom_sf"/>
</dbReference>
<dbReference type="GO" id="GO:0019888">
    <property type="term" value="F:protein phosphatase regulator activity"/>
    <property type="evidence" value="ECO:0007669"/>
    <property type="project" value="InterPro"/>
</dbReference>
<keyword evidence="1" id="KW-0853">WD repeat</keyword>
<evidence type="ECO:0008006" key="5">
    <source>
        <dbReference type="Google" id="ProtNLM"/>
    </source>
</evidence>
<protein>
    <recommendedName>
        <fullName evidence="5">Serine/threonine-protein phosphatase 2A 55 kDa regulatory subunit B</fullName>
    </recommendedName>
</protein>
<dbReference type="AlphaFoldDB" id="A0A816H4A6"/>
<dbReference type="InterPro" id="IPR000009">
    <property type="entry name" value="PP2A_PR55"/>
</dbReference>
<evidence type="ECO:0000256" key="2">
    <source>
        <dbReference type="ARBA" id="ARBA00022737"/>
    </source>
</evidence>
<sequence>MEDLTEVITGAEFHPRECNLFVYSSSRGIIRLCDMRQSALCDRHCKVFEEPEDPSTRSFFSEIISSISDIKFSHSGRYMLTRDFLNLKVWDLQMDNKPVETYPIHEYLRSKLCVLYENDCIFDKFECGWSPNDDHLLTGSYHNLFKITSRLSRRDAIFESSREQAIRPRQILKSKKVLPSARRNRRDEINPDSLEFTKKILHCAYHPTDDIIAIATAHNLFTYIAKDPSSPLSS</sequence>
<name>A0A816H4A6_ADIRI</name>
<dbReference type="Gene3D" id="2.130.10.10">
    <property type="entry name" value="YVTN repeat-like/Quinoprotein amine dehydrogenase"/>
    <property type="match status" value="1"/>
</dbReference>
<keyword evidence="2" id="KW-0677">Repeat</keyword>
<dbReference type="Proteomes" id="UP000663828">
    <property type="component" value="Unassembled WGS sequence"/>
</dbReference>
<proteinExistence type="predicted"/>
<dbReference type="EMBL" id="CAJNOR010015669">
    <property type="protein sequence ID" value="CAF1682915.1"/>
    <property type="molecule type" value="Genomic_DNA"/>
</dbReference>
<gene>
    <name evidence="3" type="ORF">XAT740_LOCUS61048</name>
</gene>
<dbReference type="InterPro" id="IPR036322">
    <property type="entry name" value="WD40_repeat_dom_sf"/>
</dbReference>
<keyword evidence="4" id="KW-1185">Reference proteome</keyword>
<dbReference type="GO" id="GO:0000159">
    <property type="term" value="C:protein phosphatase type 2A complex"/>
    <property type="evidence" value="ECO:0007669"/>
    <property type="project" value="InterPro"/>
</dbReference>
<accession>A0A816H4A6</accession>
<evidence type="ECO:0000313" key="4">
    <source>
        <dbReference type="Proteomes" id="UP000663828"/>
    </source>
</evidence>
<dbReference type="PANTHER" id="PTHR11871">
    <property type="entry name" value="PROTEIN PHOSPHATASE PP2A REGULATORY SUBUNIT B"/>
    <property type="match status" value="1"/>
</dbReference>
<organism evidence="3 4">
    <name type="scientific">Adineta ricciae</name>
    <name type="common">Rotifer</name>
    <dbReference type="NCBI Taxonomy" id="249248"/>
    <lineage>
        <taxon>Eukaryota</taxon>
        <taxon>Metazoa</taxon>
        <taxon>Spiralia</taxon>
        <taxon>Gnathifera</taxon>
        <taxon>Rotifera</taxon>
        <taxon>Eurotatoria</taxon>
        <taxon>Bdelloidea</taxon>
        <taxon>Adinetida</taxon>
        <taxon>Adinetidae</taxon>
        <taxon>Adineta</taxon>
    </lineage>
</organism>
<evidence type="ECO:0000313" key="3">
    <source>
        <dbReference type="EMBL" id="CAF1682915.1"/>
    </source>
</evidence>
<dbReference type="SUPFAM" id="SSF50978">
    <property type="entry name" value="WD40 repeat-like"/>
    <property type="match status" value="1"/>
</dbReference>
<evidence type="ECO:0000256" key="1">
    <source>
        <dbReference type="ARBA" id="ARBA00022574"/>
    </source>
</evidence>
<comment type="caution">
    <text evidence="3">The sequence shown here is derived from an EMBL/GenBank/DDBJ whole genome shotgun (WGS) entry which is preliminary data.</text>
</comment>
<reference evidence="3" key="1">
    <citation type="submission" date="2021-02" db="EMBL/GenBank/DDBJ databases">
        <authorList>
            <person name="Nowell W R."/>
        </authorList>
    </citation>
    <scope>NUCLEOTIDE SEQUENCE</scope>
</reference>
<dbReference type="PRINTS" id="PR00600">
    <property type="entry name" value="PP2APR55"/>
</dbReference>